<protein>
    <submittedName>
        <fullName evidence="2">Uncharacterized protein</fullName>
    </submittedName>
</protein>
<proteinExistence type="predicted"/>
<sequence>MAAGGGRHQPPPEEEGVTMATCNLCPPGRRDIPDGEIDEHRRTAHPEVAADGTRKTDGSRIVADSATDDHAQD</sequence>
<accession>A0A561VIX4</accession>
<keyword evidence="3" id="KW-1185">Reference proteome</keyword>
<dbReference type="Proteomes" id="UP000320239">
    <property type="component" value="Unassembled WGS sequence"/>
</dbReference>
<organism evidence="2 3">
    <name type="scientific">Actinoplanes teichomyceticus</name>
    <dbReference type="NCBI Taxonomy" id="1867"/>
    <lineage>
        <taxon>Bacteria</taxon>
        <taxon>Bacillati</taxon>
        <taxon>Actinomycetota</taxon>
        <taxon>Actinomycetes</taxon>
        <taxon>Micromonosporales</taxon>
        <taxon>Micromonosporaceae</taxon>
        <taxon>Actinoplanes</taxon>
    </lineage>
</organism>
<evidence type="ECO:0000313" key="2">
    <source>
        <dbReference type="EMBL" id="TWG11570.1"/>
    </source>
</evidence>
<comment type="caution">
    <text evidence="2">The sequence shown here is derived from an EMBL/GenBank/DDBJ whole genome shotgun (WGS) entry which is preliminary data.</text>
</comment>
<name>A0A561VIX4_ACTTI</name>
<dbReference type="AlphaFoldDB" id="A0A561VIX4"/>
<feature type="compositionally biased region" description="Basic and acidic residues" evidence="1">
    <location>
        <begin position="28"/>
        <end position="45"/>
    </location>
</feature>
<evidence type="ECO:0000256" key="1">
    <source>
        <dbReference type="SAM" id="MobiDB-lite"/>
    </source>
</evidence>
<feature type="region of interest" description="Disordered" evidence="1">
    <location>
        <begin position="1"/>
        <end position="73"/>
    </location>
</feature>
<gene>
    <name evidence="2" type="ORF">FHX34_106300</name>
</gene>
<reference evidence="2 3" key="1">
    <citation type="submission" date="2019-06" db="EMBL/GenBank/DDBJ databases">
        <title>Sequencing the genomes of 1000 actinobacteria strains.</title>
        <authorList>
            <person name="Klenk H.-P."/>
        </authorList>
    </citation>
    <scope>NUCLEOTIDE SEQUENCE [LARGE SCALE GENOMIC DNA]</scope>
    <source>
        <strain evidence="2 3">DSM 43866</strain>
    </source>
</reference>
<dbReference type="EMBL" id="VIWY01000006">
    <property type="protein sequence ID" value="TWG11570.1"/>
    <property type="molecule type" value="Genomic_DNA"/>
</dbReference>
<evidence type="ECO:0000313" key="3">
    <source>
        <dbReference type="Proteomes" id="UP000320239"/>
    </source>
</evidence>